<gene>
    <name evidence="1" type="ORF">GMARGA_LOCUS7710</name>
</gene>
<protein>
    <submittedName>
        <fullName evidence="1">4408_t:CDS:1</fullName>
    </submittedName>
</protein>
<proteinExistence type="predicted"/>
<dbReference type="EMBL" id="CAJVQB010003811">
    <property type="protein sequence ID" value="CAG8618363.1"/>
    <property type="molecule type" value="Genomic_DNA"/>
</dbReference>
<dbReference type="Proteomes" id="UP000789901">
    <property type="component" value="Unassembled WGS sequence"/>
</dbReference>
<reference evidence="1 2" key="1">
    <citation type="submission" date="2021-06" db="EMBL/GenBank/DDBJ databases">
        <authorList>
            <person name="Kallberg Y."/>
            <person name="Tangrot J."/>
            <person name="Rosling A."/>
        </authorList>
    </citation>
    <scope>NUCLEOTIDE SEQUENCE [LARGE SCALE GENOMIC DNA]</scope>
    <source>
        <strain evidence="1 2">120-4 pot B 10/14</strain>
    </source>
</reference>
<comment type="caution">
    <text evidence="1">The sequence shown here is derived from an EMBL/GenBank/DDBJ whole genome shotgun (WGS) entry which is preliminary data.</text>
</comment>
<accession>A0ABN7UKC0</accession>
<evidence type="ECO:0000313" key="2">
    <source>
        <dbReference type="Proteomes" id="UP000789901"/>
    </source>
</evidence>
<sequence length="42" mass="5018">RLINRSLLELNLRIAVTFNTKTVLNQQYTIDGSDEKKTYKRY</sequence>
<organism evidence="1 2">
    <name type="scientific">Gigaspora margarita</name>
    <dbReference type="NCBI Taxonomy" id="4874"/>
    <lineage>
        <taxon>Eukaryota</taxon>
        <taxon>Fungi</taxon>
        <taxon>Fungi incertae sedis</taxon>
        <taxon>Mucoromycota</taxon>
        <taxon>Glomeromycotina</taxon>
        <taxon>Glomeromycetes</taxon>
        <taxon>Diversisporales</taxon>
        <taxon>Gigasporaceae</taxon>
        <taxon>Gigaspora</taxon>
    </lineage>
</organism>
<keyword evidence="2" id="KW-1185">Reference proteome</keyword>
<feature type="non-terminal residue" evidence="1">
    <location>
        <position position="1"/>
    </location>
</feature>
<name>A0ABN7UKC0_GIGMA</name>
<evidence type="ECO:0000313" key="1">
    <source>
        <dbReference type="EMBL" id="CAG8618363.1"/>
    </source>
</evidence>